<comment type="caution">
    <text evidence="2">The sequence shown here is derived from an EMBL/GenBank/DDBJ whole genome shotgun (WGS) entry which is preliminary data.</text>
</comment>
<gene>
    <name evidence="2" type="ORF">SUGI_1519430</name>
</gene>
<protein>
    <submittedName>
        <fullName evidence="2">Uncharacterized protein</fullName>
    </submittedName>
</protein>
<keyword evidence="3" id="KW-1185">Reference proteome</keyword>
<feature type="region of interest" description="Disordered" evidence="1">
    <location>
        <begin position="1"/>
        <end position="23"/>
    </location>
</feature>
<proteinExistence type="predicted"/>
<reference evidence="2" key="1">
    <citation type="submission" date="2022-12" db="EMBL/GenBank/DDBJ databases">
        <title>Chromosome-Level Genome Assembly of Japanese Cedar (Cryptomeriajaponica D. Don).</title>
        <authorList>
            <person name="Fujino T."/>
            <person name="Yamaguchi K."/>
            <person name="Yokoyama T."/>
            <person name="Hamanaka T."/>
            <person name="Harazono Y."/>
            <person name="Kamada H."/>
            <person name="Kobayashi W."/>
            <person name="Ujino-Ihara T."/>
            <person name="Uchiyama K."/>
            <person name="Matsumoto A."/>
            <person name="Izuno A."/>
            <person name="Tsumura Y."/>
            <person name="Toyoda A."/>
            <person name="Shigenobu S."/>
            <person name="Moriguchi Y."/>
            <person name="Ueno S."/>
            <person name="Kasahara M."/>
        </authorList>
    </citation>
    <scope>NUCLEOTIDE SEQUENCE</scope>
</reference>
<evidence type="ECO:0000313" key="3">
    <source>
        <dbReference type="Proteomes" id="UP001234787"/>
    </source>
</evidence>
<organism evidence="2 3">
    <name type="scientific">Cryptomeria japonica</name>
    <name type="common">Japanese cedar</name>
    <name type="synonym">Cupressus japonica</name>
    <dbReference type="NCBI Taxonomy" id="3369"/>
    <lineage>
        <taxon>Eukaryota</taxon>
        <taxon>Viridiplantae</taxon>
        <taxon>Streptophyta</taxon>
        <taxon>Embryophyta</taxon>
        <taxon>Tracheophyta</taxon>
        <taxon>Spermatophyta</taxon>
        <taxon>Pinopsida</taxon>
        <taxon>Pinidae</taxon>
        <taxon>Conifers II</taxon>
        <taxon>Cupressales</taxon>
        <taxon>Cupressaceae</taxon>
        <taxon>Cryptomeria</taxon>
    </lineage>
</organism>
<dbReference type="Proteomes" id="UP001234787">
    <property type="component" value="Unassembled WGS sequence"/>
</dbReference>
<dbReference type="AlphaFoldDB" id="A0AAD3RRW2"/>
<evidence type="ECO:0000256" key="1">
    <source>
        <dbReference type="SAM" id="MobiDB-lite"/>
    </source>
</evidence>
<name>A0AAD3RRW2_CRYJA</name>
<sequence>MEGNGKHENVNEGKGKHGGVKERNREYGDIKEAVFCSLNSSQKETMGGTIGTCSRAEVEAAVNLGYPFFLKL</sequence>
<dbReference type="EMBL" id="BSEH01001252">
    <property type="protein sequence ID" value="GLJ59696.1"/>
    <property type="molecule type" value="Genomic_DNA"/>
</dbReference>
<evidence type="ECO:0000313" key="2">
    <source>
        <dbReference type="EMBL" id="GLJ59696.1"/>
    </source>
</evidence>
<accession>A0AAD3RRW2</accession>